<dbReference type="AlphaFoldDB" id="A0A9P8CWS5"/>
<evidence type="ECO:0000259" key="1">
    <source>
        <dbReference type="Pfam" id="PF01370"/>
    </source>
</evidence>
<dbReference type="InterPro" id="IPR001509">
    <property type="entry name" value="Epimerase_deHydtase"/>
</dbReference>
<dbReference type="InterPro" id="IPR036291">
    <property type="entry name" value="NAD(P)-bd_dom_sf"/>
</dbReference>
<dbReference type="Gene3D" id="3.40.50.720">
    <property type="entry name" value="NAD(P)-binding Rossmann-like Domain"/>
    <property type="match status" value="1"/>
</dbReference>
<protein>
    <recommendedName>
        <fullName evidence="1">NAD-dependent epimerase/dehydratase domain-containing protein</fullName>
    </recommendedName>
</protein>
<name>A0A9P8CWS5_MORAP</name>
<dbReference type="EMBL" id="JAIFTL010000208">
    <property type="protein sequence ID" value="KAG9321384.1"/>
    <property type="molecule type" value="Genomic_DNA"/>
</dbReference>
<dbReference type="Pfam" id="PF01370">
    <property type="entry name" value="Epimerase"/>
    <property type="match status" value="1"/>
</dbReference>
<feature type="domain" description="NAD-dependent epimerase/dehydratase" evidence="1">
    <location>
        <begin position="7"/>
        <end position="242"/>
    </location>
</feature>
<proteinExistence type="predicted"/>
<dbReference type="PANTHER" id="PTHR43245">
    <property type="entry name" value="BIFUNCTIONAL POLYMYXIN RESISTANCE PROTEIN ARNA"/>
    <property type="match status" value="1"/>
</dbReference>
<dbReference type="InterPro" id="IPR050177">
    <property type="entry name" value="Lipid_A_modif_metabolic_enz"/>
</dbReference>
<organism evidence="2 3">
    <name type="scientific">Mortierella alpina</name>
    <name type="common">Oleaginous fungus</name>
    <name type="synonym">Mortierella renispora</name>
    <dbReference type="NCBI Taxonomy" id="64518"/>
    <lineage>
        <taxon>Eukaryota</taxon>
        <taxon>Fungi</taxon>
        <taxon>Fungi incertae sedis</taxon>
        <taxon>Mucoromycota</taxon>
        <taxon>Mortierellomycotina</taxon>
        <taxon>Mortierellomycetes</taxon>
        <taxon>Mortierellales</taxon>
        <taxon>Mortierellaceae</taxon>
        <taxon>Mortierella</taxon>
    </lineage>
</organism>
<evidence type="ECO:0000313" key="2">
    <source>
        <dbReference type="EMBL" id="KAG9321384.1"/>
    </source>
</evidence>
<dbReference type="PANTHER" id="PTHR43245:SF11">
    <property type="entry name" value="LD23561P"/>
    <property type="match status" value="1"/>
</dbReference>
<gene>
    <name evidence="2" type="ORF">KVV02_005757</name>
</gene>
<dbReference type="Proteomes" id="UP000717515">
    <property type="component" value="Unassembled WGS sequence"/>
</dbReference>
<dbReference type="SUPFAM" id="SSF51735">
    <property type="entry name" value="NAD(P)-binding Rossmann-fold domains"/>
    <property type="match status" value="1"/>
</dbReference>
<sequence length="391" mass="43796">MAPQPTVLVLGGVGFIGRNFVAHLVENGLAAEIRVIDKVLPQTAYLNKRFQAAFENVQFMQGDLSNTIPPEKFGKIFTRDDGSSFDYVINFASETKFSQLAEIYEDRIYKLSINCAKEAVKRKVKVFVQISTGDIYESSGTASKEDSKTKPWNVMAQYKLRVDKELQDMPGLNLVILRPAVVYGIGAMAGLTPRLICGRVYQHLKKKMEFLWTKDLKLNTVHVQDVVRAVWHSANWYVSSDNTQPGAPAIFNLADENNTAILEDAQHLIKLQISLDQEAVNTHIRSIFGIETDFKGTVFSLLAQSDMEGATEETNDMHLGPWSNLLKAAQIKSSPLTPYLDQELLCNNALSLDGTKICNSTGFTYEHPKVTTQSLREIITDFQELGIWPRD</sequence>
<comment type="caution">
    <text evidence="2">The sequence shown here is derived from an EMBL/GenBank/DDBJ whole genome shotgun (WGS) entry which is preliminary data.</text>
</comment>
<evidence type="ECO:0000313" key="3">
    <source>
        <dbReference type="Proteomes" id="UP000717515"/>
    </source>
</evidence>
<accession>A0A9P8CWS5</accession>
<reference evidence="2" key="1">
    <citation type="submission" date="2021-07" db="EMBL/GenBank/DDBJ databases">
        <title>Draft genome of Mortierella alpina, strain LL118, isolated from an aspen leaf litter sample.</title>
        <authorList>
            <person name="Yang S."/>
            <person name="Vinatzer B.A."/>
        </authorList>
    </citation>
    <scope>NUCLEOTIDE SEQUENCE</scope>
    <source>
        <strain evidence="2">LL118</strain>
    </source>
</reference>